<organism evidence="2 3">
    <name type="scientific">Elysia crispata</name>
    <name type="common">lettuce slug</name>
    <dbReference type="NCBI Taxonomy" id="231223"/>
    <lineage>
        <taxon>Eukaryota</taxon>
        <taxon>Metazoa</taxon>
        <taxon>Spiralia</taxon>
        <taxon>Lophotrochozoa</taxon>
        <taxon>Mollusca</taxon>
        <taxon>Gastropoda</taxon>
        <taxon>Heterobranchia</taxon>
        <taxon>Euthyneura</taxon>
        <taxon>Panpulmonata</taxon>
        <taxon>Sacoglossa</taxon>
        <taxon>Placobranchoidea</taxon>
        <taxon>Plakobranchidae</taxon>
        <taxon>Elysia</taxon>
    </lineage>
</organism>
<dbReference type="EMBL" id="JAWDGP010003346">
    <property type="protein sequence ID" value="KAK3775250.1"/>
    <property type="molecule type" value="Genomic_DNA"/>
</dbReference>
<dbReference type="AlphaFoldDB" id="A0AAE0ZTG1"/>
<proteinExistence type="predicted"/>
<name>A0AAE0ZTG1_9GAST</name>
<keyword evidence="1" id="KW-1133">Transmembrane helix</keyword>
<feature type="transmembrane region" description="Helical" evidence="1">
    <location>
        <begin position="31"/>
        <end position="53"/>
    </location>
</feature>
<keyword evidence="1" id="KW-0472">Membrane</keyword>
<gene>
    <name evidence="2" type="ORF">RRG08_044926</name>
</gene>
<evidence type="ECO:0000313" key="3">
    <source>
        <dbReference type="Proteomes" id="UP001283361"/>
    </source>
</evidence>
<keyword evidence="1" id="KW-0812">Transmembrane</keyword>
<evidence type="ECO:0000256" key="1">
    <source>
        <dbReference type="SAM" id="Phobius"/>
    </source>
</evidence>
<accession>A0AAE0ZTG1</accession>
<keyword evidence="3" id="KW-1185">Reference proteome</keyword>
<evidence type="ECO:0000313" key="2">
    <source>
        <dbReference type="EMBL" id="KAK3775250.1"/>
    </source>
</evidence>
<reference evidence="2" key="1">
    <citation type="journal article" date="2023" name="G3 (Bethesda)">
        <title>A reference genome for the long-term kleptoplast-retaining sea slug Elysia crispata morphotype clarki.</title>
        <authorList>
            <person name="Eastman K.E."/>
            <person name="Pendleton A.L."/>
            <person name="Shaikh M.A."/>
            <person name="Suttiyut T."/>
            <person name="Ogas R."/>
            <person name="Tomko P."/>
            <person name="Gavelis G."/>
            <person name="Widhalm J.R."/>
            <person name="Wisecaver J.H."/>
        </authorList>
    </citation>
    <scope>NUCLEOTIDE SEQUENCE</scope>
    <source>
        <strain evidence="2">ECLA1</strain>
    </source>
</reference>
<comment type="caution">
    <text evidence="2">The sequence shown here is derived from an EMBL/GenBank/DDBJ whole genome shotgun (WGS) entry which is preliminary data.</text>
</comment>
<dbReference type="Proteomes" id="UP001283361">
    <property type="component" value="Unassembled WGS sequence"/>
</dbReference>
<sequence length="111" mass="12887">MDLKHVEEKTEERTDLAHTLSVKRKDFGKRLCPVALAMLLSLATLAVMLMPLLSQSDQSVHMKLADRLLKRILDITFETLRDMGASRDDLERVQQKRNYIRNCYFQAVSCY</sequence>
<protein>
    <submittedName>
        <fullName evidence="2">Uncharacterized protein</fullName>
    </submittedName>
</protein>